<name>A0AAN8PC55_POLSC</name>
<evidence type="ECO:0000256" key="6">
    <source>
        <dbReference type="ARBA" id="ARBA00023136"/>
    </source>
</evidence>
<evidence type="ECO:0000256" key="7">
    <source>
        <dbReference type="ARBA" id="ARBA00038475"/>
    </source>
</evidence>
<dbReference type="PANTHER" id="PTHR12226">
    <property type="entry name" value="MANNOSE-P-DOLICHOL UTILIZATION DEFECT 1 LEC35 -RELATED"/>
    <property type="match status" value="1"/>
</dbReference>
<dbReference type="Gene3D" id="1.20.1280.290">
    <property type="match status" value="1"/>
</dbReference>
<evidence type="ECO:0000256" key="4">
    <source>
        <dbReference type="ARBA" id="ARBA00022737"/>
    </source>
</evidence>
<sequence>MGELVKNVASLVLTPECYDQYFLNFNFLHGECMKATISKALGIIIIVGSFTVKVPQILQIVKNRSGEGISLTGSLLELMAITSTSAYCYLKQFPFSCDYLSINIEFKLVLNDNFEDLETVVCVAKVIK</sequence>
<evidence type="ECO:0000256" key="5">
    <source>
        <dbReference type="ARBA" id="ARBA00022989"/>
    </source>
</evidence>
<dbReference type="InterPro" id="IPR006603">
    <property type="entry name" value="PQ-loop_rpt"/>
</dbReference>
<keyword evidence="6" id="KW-0472">Membrane</keyword>
<dbReference type="PANTHER" id="PTHR12226:SF2">
    <property type="entry name" value="MANNOSE-P-DOLICHOL UTILIZATION DEFECT 1 PROTEIN"/>
    <property type="match status" value="1"/>
</dbReference>
<reference evidence="8 9" key="1">
    <citation type="submission" date="2023-10" db="EMBL/GenBank/DDBJ databases">
        <title>Genomes of two closely related lineages of the louse Polyplax serrata with different host specificities.</title>
        <authorList>
            <person name="Martinu J."/>
            <person name="Tarabai H."/>
            <person name="Stefka J."/>
            <person name="Hypsa V."/>
        </authorList>
    </citation>
    <scope>NUCLEOTIDE SEQUENCE [LARGE SCALE GENOMIC DNA]</scope>
    <source>
        <strain evidence="8">HR10_N</strain>
    </source>
</reference>
<keyword evidence="3" id="KW-0812">Transmembrane</keyword>
<keyword evidence="4" id="KW-0677">Repeat</keyword>
<evidence type="ECO:0000256" key="1">
    <source>
        <dbReference type="ARBA" id="ARBA00004141"/>
    </source>
</evidence>
<dbReference type="SMART" id="SM00679">
    <property type="entry name" value="CTNS"/>
    <property type="match status" value="1"/>
</dbReference>
<dbReference type="InterPro" id="IPR016817">
    <property type="entry name" value="MannP-dilichol_defect-1"/>
</dbReference>
<dbReference type="GO" id="GO:0016020">
    <property type="term" value="C:membrane"/>
    <property type="evidence" value="ECO:0007669"/>
    <property type="project" value="UniProtKB-SubCell"/>
</dbReference>
<comment type="caution">
    <text evidence="8">The sequence shown here is derived from an EMBL/GenBank/DDBJ whole genome shotgun (WGS) entry which is preliminary data.</text>
</comment>
<accession>A0AAN8PC55</accession>
<protein>
    <submittedName>
        <fullName evidence="8">Uncharacterized protein</fullName>
    </submittedName>
</protein>
<keyword evidence="5" id="KW-1133">Transmembrane helix</keyword>
<evidence type="ECO:0000313" key="8">
    <source>
        <dbReference type="EMBL" id="KAK6623272.1"/>
    </source>
</evidence>
<comment type="similarity">
    <text evidence="7">Belongs to the MPDU1 (TC 2.A.43.3) family.</text>
</comment>
<dbReference type="GO" id="GO:0009312">
    <property type="term" value="P:oligosaccharide biosynthetic process"/>
    <property type="evidence" value="ECO:0007669"/>
    <property type="project" value="TreeGrafter"/>
</dbReference>
<comment type="subcellular location">
    <subcellularLocation>
        <location evidence="1">Membrane</location>
        <topology evidence="1">Multi-pass membrane protein</topology>
    </subcellularLocation>
</comment>
<evidence type="ECO:0000313" key="9">
    <source>
        <dbReference type="Proteomes" id="UP001372834"/>
    </source>
</evidence>
<evidence type="ECO:0000256" key="2">
    <source>
        <dbReference type="ARBA" id="ARBA00022448"/>
    </source>
</evidence>
<dbReference type="Proteomes" id="UP001372834">
    <property type="component" value="Unassembled WGS sequence"/>
</dbReference>
<keyword evidence="2" id="KW-0813">Transport</keyword>
<gene>
    <name evidence="8" type="ORF">RUM43_009124</name>
</gene>
<evidence type="ECO:0000256" key="3">
    <source>
        <dbReference type="ARBA" id="ARBA00022692"/>
    </source>
</evidence>
<proteinExistence type="inferred from homology"/>
<organism evidence="8 9">
    <name type="scientific">Polyplax serrata</name>
    <name type="common">Common mouse louse</name>
    <dbReference type="NCBI Taxonomy" id="468196"/>
    <lineage>
        <taxon>Eukaryota</taxon>
        <taxon>Metazoa</taxon>
        <taxon>Ecdysozoa</taxon>
        <taxon>Arthropoda</taxon>
        <taxon>Hexapoda</taxon>
        <taxon>Insecta</taxon>
        <taxon>Pterygota</taxon>
        <taxon>Neoptera</taxon>
        <taxon>Paraneoptera</taxon>
        <taxon>Psocodea</taxon>
        <taxon>Troctomorpha</taxon>
        <taxon>Phthiraptera</taxon>
        <taxon>Anoplura</taxon>
        <taxon>Polyplacidae</taxon>
        <taxon>Polyplax</taxon>
    </lineage>
</organism>
<dbReference type="AlphaFoldDB" id="A0AAN8PC55"/>
<dbReference type="EMBL" id="JAWJWE010000038">
    <property type="protein sequence ID" value="KAK6623272.1"/>
    <property type="molecule type" value="Genomic_DNA"/>
</dbReference>
<dbReference type="Pfam" id="PF04193">
    <property type="entry name" value="PQ-loop"/>
    <property type="match status" value="1"/>
</dbReference>